<feature type="transmembrane region" description="Helical" evidence="7">
    <location>
        <begin position="111"/>
        <end position="134"/>
    </location>
</feature>
<evidence type="ECO:0000256" key="6">
    <source>
        <dbReference type="ARBA" id="ARBA00023136"/>
    </source>
</evidence>
<dbReference type="EMBL" id="PCGR01000002">
    <property type="protein sequence ID" value="PJK16637.1"/>
    <property type="molecule type" value="Genomic_DNA"/>
</dbReference>
<gene>
    <name evidence="9" type="ORF">CQS04_05630</name>
</gene>
<keyword evidence="4 7" id="KW-0812">Transmembrane</keyword>
<accession>A0A2M9EZK5</accession>
<feature type="transmembrane region" description="Helical" evidence="7">
    <location>
        <begin position="34"/>
        <end position="53"/>
    </location>
</feature>
<keyword evidence="3" id="KW-1003">Cell membrane</keyword>
<evidence type="ECO:0000256" key="4">
    <source>
        <dbReference type="ARBA" id="ARBA00022692"/>
    </source>
</evidence>
<evidence type="ECO:0000313" key="9">
    <source>
        <dbReference type="EMBL" id="PJK16637.1"/>
    </source>
</evidence>
<reference evidence="9 10" key="1">
    <citation type="submission" date="2017-10" db="EMBL/GenBank/DDBJ databases">
        <title>Draft genome of Chryseomicrobium casticus sp. nov.</title>
        <authorList>
            <person name="Chakraborty R."/>
            <person name="Saha T."/>
        </authorList>
    </citation>
    <scope>NUCLEOTIDE SEQUENCE [LARGE SCALE GENOMIC DNA]</scope>
    <source>
        <strain evidence="9 10">ET03</strain>
    </source>
</reference>
<dbReference type="InterPro" id="IPR007182">
    <property type="entry name" value="MnhB"/>
</dbReference>
<comment type="similarity">
    <text evidence="2">Belongs to the CPA3 antiporters (TC 2.A.63) subunit B family.</text>
</comment>
<proteinExistence type="inferred from homology"/>
<dbReference type="GO" id="GO:0005886">
    <property type="term" value="C:plasma membrane"/>
    <property type="evidence" value="ECO:0007669"/>
    <property type="project" value="UniProtKB-SubCell"/>
</dbReference>
<evidence type="ECO:0000256" key="5">
    <source>
        <dbReference type="ARBA" id="ARBA00022989"/>
    </source>
</evidence>
<evidence type="ECO:0000256" key="1">
    <source>
        <dbReference type="ARBA" id="ARBA00004651"/>
    </source>
</evidence>
<dbReference type="AlphaFoldDB" id="A0A2M9EZK5"/>
<feature type="domain" description="Na+/H+ antiporter MnhB subunit-related protein" evidence="8">
    <location>
        <begin position="7"/>
        <end position="130"/>
    </location>
</feature>
<evidence type="ECO:0000259" key="8">
    <source>
        <dbReference type="Pfam" id="PF04039"/>
    </source>
</evidence>
<evidence type="ECO:0000313" key="10">
    <source>
        <dbReference type="Proteomes" id="UP000228680"/>
    </source>
</evidence>
<dbReference type="InterPro" id="IPR050622">
    <property type="entry name" value="CPA3_antiporter_subunitB"/>
</dbReference>
<protein>
    <submittedName>
        <fullName evidence="9">Na(+)/H(+) antiporter subunit B</fullName>
    </submittedName>
</protein>
<dbReference type="PANTHER" id="PTHR33932">
    <property type="entry name" value="NA(+)/H(+) ANTIPORTER SUBUNIT B"/>
    <property type="match status" value="1"/>
</dbReference>
<keyword evidence="10" id="KW-1185">Reference proteome</keyword>
<evidence type="ECO:0000256" key="3">
    <source>
        <dbReference type="ARBA" id="ARBA00022475"/>
    </source>
</evidence>
<comment type="subcellular location">
    <subcellularLocation>
        <location evidence="1">Cell membrane</location>
        <topology evidence="1">Multi-pass membrane protein</topology>
    </subcellularLocation>
</comment>
<dbReference type="OrthoDB" id="9798859at2"/>
<organism evidence="9 10">
    <name type="scientific">Chryseomicrobium excrementi</name>
    <dbReference type="NCBI Taxonomy" id="2041346"/>
    <lineage>
        <taxon>Bacteria</taxon>
        <taxon>Bacillati</taxon>
        <taxon>Bacillota</taxon>
        <taxon>Bacilli</taxon>
        <taxon>Bacillales</taxon>
        <taxon>Caryophanaceae</taxon>
        <taxon>Chryseomicrobium</taxon>
    </lineage>
</organism>
<feature type="transmembrane region" description="Helical" evidence="7">
    <location>
        <begin position="73"/>
        <end position="91"/>
    </location>
</feature>
<feature type="transmembrane region" description="Helical" evidence="7">
    <location>
        <begin position="7"/>
        <end position="28"/>
    </location>
</feature>
<sequence>MKINDVILKTVVKGVVLIILTFSIYLFLSGHHTPGGGFIGGLVMASAFVLLFLTYDVETVSEGIPISFKKMSAVGVLISVSSATAPIFWGEPFLSQNFGYFDLPIFGKTELATVTIFEAGIALTVVGVVVNIILSISEGSNKWKA</sequence>
<evidence type="ECO:0000256" key="2">
    <source>
        <dbReference type="ARBA" id="ARBA00009425"/>
    </source>
</evidence>
<keyword evidence="5 7" id="KW-1133">Transmembrane helix</keyword>
<keyword evidence="6 7" id="KW-0472">Membrane</keyword>
<name>A0A2M9EZK5_9BACL</name>
<evidence type="ECO:0000256" key="7">
    <source>
        <dbReference type="SAM" id="Phobius"/>
    </source>
</evidence>
<comment type="caution">
    <text evidence="9">The sequence shown here is derived from an EMBL/GenBank/DDBJ whole genome shotgun (WGS) entry which is preliminary data.</text>
</comment>
<dbReference type="PANTHER" id="PTHR33932:SF4">
    <property type="entry name" value="NA(+)_H(+) ANTIPORTER SUBUNIT B"/>
    <property type="match status" value="1"/>
</dbReference>
<dbReference type="NCBIfam" id="NF009223">
    <property type="entry name" value="PRK12573.1"/>
    <property type="match status" value="1"/>
</dbReference>
<dbReference type="Proteomes" id="UP000228680">
    <property type="component" value="Unassembled WGS sequence"/>
</dbReference>
<dbReference type="Pfam" id="PF04039">
    <property type="entry name" value="MnhB"/>
    <property type="match status" value="1"/>
</dbReference>
<dbReference type="RefSeq" id="WP_100353201.1">
    <property type="nucleotide sequence ID" value="NZ_PCGR01000002.1"/>
</dbReference>